<dbReference type="AlphaFoldDB" id="A0A7I4Z1F6"/>
<proteinExistence type="predicted"/>
<dbReference type="Proteomes" id="UP000025227">
    <property type="component" value="Unplaced"/>
</dbReference>
<accession>A0A7I4Z1F6</accession>
<dbReference type="WBParaSite" id="HCON_00168330-00001">
    <property type="protein sequence ID" value="HCON_00168330-00001"/>
    <property type="gene ID" value="HCON_00168330"/>
</dbReference>
<name>A0A7I4Z1F6_HAECO</name>
<evidence type="ECO:0000313" key="2">
    <source>
        <dbReference type="WBParaSite" id="HCON_00168330-00001"/>
    </source>
</evidence>
<protein>
    <submittedName>
        <fullName evidence="2">Reverse transcriptase domain-containing protein</fullName>
    </submittedName>
</protein>
<evidence type="ECO:0000313" key="1">
    <source>
        <dbReference type="Proteomes" id="UP000025227"/>
    </source>
</evidence>
<reference evidence="2" key="1">
    <citation type="submission" date="2020-12" db="UniProtKB">
        <authorList>
            <consortium name="WormBaseParasite"/>
        </authorList>
    </citation>
    <scope>IDENTIFICATION</scope>
    <source>
        <strain evidence="2">MHco3</strain>
    </source>
</reference>
<keyword evidence="1" id="KW-1185">Reference proteome</keyword>
<organism evidence="1 2">
    <name type="scientific">Haemonchus contortus</name>
    <name type="common">Barber pole worm</name>
    <dbReference type="NCBI Taxonomy" id="6289"/>
    <lineage>
        <taxon>Eukaryota</taxon>
        <taxon>Metazoa</taxon>
        <taxon>Ecdysozoa</taxon>
        <taxon>Nematoda</taxon>
        <taxon>Chromadorea</taxon>
        <taxon>Rhabditida</taxon>
        <taxon>Rhabditina</taxon>
        <taxon>Rhabditomorpha</taxon>
        <taxon>Strongyloidea</taxon>
        <taxon>Trichostrongylidae</taxon>
        <taxon>Haemonchus</taxon>
    </lineage>
</organism>
<sequence>MRNGRYLYHLSFTDDIVLKTTNIEQAERMLADSNALVEDRLETELGEDDLSRRKRTEWEAFKNIEAIVKKNEGTPLRAHFSKTAFLLALTSLLLCQRGYVKEIRTHPEFYDACYINRRPSDRSAGHALTVQSRLRPGLRERYLTLSSVLNAWPATLSVRRISLRTTHVA</sequence>